<dbReference type="AlphaFoldDB" id="Q6BLP5"/>
<protein>
    <submittedName>
        <fullName evidence="3">DEHA2F11792p</fullName>
    </submittedName>
</protein>
<accession>Q6BLP5</accession>
<dbReference type="OMA" id="EALCCCC"/>
<dbReference type="eggNOG" id="ENOG502S5JV">
    <property type="taxonomic scope" value="Eukaryota"/>
</dbReference>
<dbReference type="PANTHER" id="PTHR40018:SF1">
    <property type="entry name" value="[PSI+] INDUCTION PROTEIN 2"/>
    <property type="match status" value="1"/>
</dbReference>
<dbReference type="VEuPathDB" id="FungiDB:DEHA2F11792g"/>
<dbReference type="InParanoid" id="Q6BLP5"/>
<feature type="transmembrane region" description="Helical" evidence="2">
    <location>
        <begin position="45"/>
        <end position="66"/>
    </location>
</feature>
<dbReference type="HOGENOM" id="CLU_120097_0_0_1"/>
<dbReference type="GO" id="GO:0005935">
    <property type="term" value="C:cellular bud neck"/>
    <property type="evidence" value="ECO:0007669"/>
    <property type="project" value="TreeGrafter"/>
</dbReference>
<dbReference type="PANTHER" id="PTHR40018">
    <property type="entry name" value="[PSI+] INDUCTION PROTEIN 2"/>
    <property type="match status" value="1"/>
</dbReference>
<keyword evidence="2" id="KW-0812">Transmembrane</keyword>
<dbReference type="GO" id="GO:0005886">
    <property type="term" value="C:plasma membrane"/>
    <property type="evidence" value="ECO:0007669"/>
    <property type="project" value="TreeGrafter"/>
</dbReference>
<organism evidence="3 4">
    <name type="scientific">Debaryomyces hansenii (strain ATCC 36239 / CBS 767 / BCRC 21394 / JCM 1990 / NBRC 0083 / IGC 2968)</name>
    <name type="common">Yeast</name>
    <name type="synonym">Torulaspora hansenii</name>
    <dbReference type="NCBI Taxonomy" id="284592"/>
    <lineage>
        <taxon>Eukaryota</taxon>
        <taxon>Fungi</taxon>
        <taxon>Dikarya</taxon>
        <taxon>Ascomycota</taxon>
        <taxon>Saccharomycotina</taxon>
        <taxon>Pichiomycetes</taxon>
        <taxon>Debaryomycetaceae</taxon>
        <taxon>Debaryomyces</taxon>
    </lineage>
</organism>
<dbReference type="STRING" id="284592.Q6BLP5"/>
<keyword evidence="2" id="KW-0472">Membrane</keyword>
<dbReference type="RefSeq" id="XP_460876.1">
    <property type="nucleotide sequence ID" value="XM_460876.1"/>
</dbReference>
<evidence type="ECO:0000313" key="3">
    <source>
        <dbReference type="EMBL" id="CAG89226.1"/>
    </source>
</evidence>
<dbReference type="Proteomes" id="UP000000599">
    <property type="component" value="Chromosome F"/>
</dbReference>
<sequence length="161" mass="17855">MHIPKISSDLCPSKLLGRSISDDVTSTADAFKSWDTCMDNKTCKIIAIVGIVLASLICIWILSTLIQCICLGKTCLESLCMCCCRPANRQRVVEQQVPYANPNMYPTPAPHYAREPPAVYGGHRGYTPVDGNRGYVPADDYSDKSNPFAEEKHTSYRGYRS</sequence>
<dbReference type="GeneID" id="2903480"/>
<dbReference type="InterPro" id="IPR037504">
    <property type="entry name" value="PSI_induc_2"/>
</dbReference>
<dbReference type="EMBL" id="CR382138">
    <property type="protein sequence ID" value="CAG89226.1"/>
    <property type="molecule type" value="Genomic_DNA"/>
</dbReference>
<reference evidence="3 4" key="1">
    <citation type="journal article" date="2004" name="Nature">
        <title>Genome evolution in yeasts.</title>
        <authorList>
            <consortium name="Genolevures"/>
            <person name="Dujon B."/>
            <person name="Sherman D."/>
            <person name="Fischer G."/>
            <person name="Durrens P."/>
            <person name="Casaregola S."/>
            <person name="Lafontaine I."/>
            <person name="de Montigny J."/>
            <person name="Marck C."/>
            <person name="Neuveglise C."/>
            <person name="Talla E."/>
            <person name="Goffard N."/>
            <person name="Frangeul L."/>
            <person name="Aigle M."/>
            <person name="Anthouard V."/>
            <person name="Babour A."/>
            <person name="Barbe V."/>
            <person name="Barnay S."/>
            <person name="Blanchin S."/>
            <person name="Beckerich J.M."/>
            <person name="Beyne E."/>
            <person name="Bleykasten C."/>
            <person name="Boisrame A."/>
            <person name="Boyer J."/>
            <person name="Cattolico L."/>
            <person name="Confanioleri F."/>
            <person name="de Daruvar A."/>
            <person name="Despons L."/>
            <person name="Fabre E."/>
            <person name="Fairhead C."/>
            <person name="Ferry-Dumazet H."/>
            <person name="Groppi A."/>
            <person name="Hantraye F."/>
            <person name="Hennequin C."/>
            <person name="Jauniaux N."/>
            <person name="Joyet P."/>
            <person name="Kachouri R."/>
            <person name="Kerrest A."/>
            <person name="Koszul R."/>
            <person name="Lemaire M."/>
            <person name="Lesur I."/>
            <person name="Ma L."/>
            <person name="Muller H."/>
            <person name="Nicaud J.M."/>
            <person name="Nikolski M."/>
            <person name="Oztas S."/>
            <person name="Ozier-Kalogeropoulos O."/>
            <person name="Pellenz S."/>
            <person name="Potier S."/>
            <person name="Richard G.F."/>
            <person name="Straub M.L."/>
            <person name="Suleau A."/>
            <person name="Swennene D."/>
            <person name="Tekaia F."/>
            <person name="Wesolowski-Louvel M."/>
            <person name="Westhof E."/>
            <person name="Wirth B."/>
            <person name="Zeniou-Meyer M."/>
            <person name="Zivanovic I."/>
            <person name="Bolotin-Fukuhara M."/>
            <person name="Thierry A."/>
            <person name="Bouchier C."/>
            <person name="Caudron B."/>
            <person name="Scarpelli C."/>
            <person name="Gaillardin C."/>
            <person name="Weissenbach J."/>
            <person name="Wincker P."/>
            <person name="Souciet J.L."/>
        </authorList>
    </citation>
    <scope>NUCLEOTIDE SEQUENCE [LARGE SCALE GENOMIC DNA]</scope>
    <source>
        <strain evidence="4">ATCC 36239 / CBS 767 / BCRC 21394 / JCM 1990 / NBRC 0083 / IGC 2968</strain>
    </source>
</reference>
<evidence type="ECO:0000256" key="2">
    <source>
        <dbReference type="SAM" id="Phobius"/>
    </source>
</evidence>
<name>Q6BLP5_DEBHA</name>
<evidence type="ECO:0000256" key="1">
    <source>
        <dbReference type="SAM" id="MobiDB-lite"/>
    </source>
</evidence>
<gene>
    <name evidence="3" type="ordered locus">DEHA2F11792g</name>
</gene>
<feature type="region of interest" description="Disordered" evidence="1">
    <location>
        <begin position="136"/>
        <end position="161"/>
    </location>
</feature>
<keyword evidence="2" id="KW-1133">Transmembrane helix</keyword>
<keyword evidence="4" id="KW-1185">Reference proteome</keyword>
<evidence type="ECO:0000313" key="4">
    <source>
        <dbReference type="Proteomes" id="UP000000599"/>
    </source>
</evidence>
<proteinExistence type="predicted"/>
<dbReference type="OrthoDB" id="3980401at2759"/>
<dbReference type="KEGG" id="dha:DEHA2F11792g"/>